<dbReference type="Proteomes" id="UP001236585">
    <property type="component" value="Chromosome"/>
</dbReference>
<name>A0ABY8W7W9_9MYCO</name>
<organism evidence="2 3">
    <name type="scientific">Candidatus Mycobacterium wuenschmannii</name>
    <dbReference type="NCBI Taxonomy" id="3027808"/>
    <lineage>
        <taxon>Bacteria</taxon>
        <taxon>Bacillati</taxon>
        <taxon>Actinomycetota</taxon>
        <taxon>Actinomycetes</taxon>
        <taxon>Mycobacteriales</taxon>
        <taxon>Mycobacteriaceae</taxon>
        <taxon>Mycobacterium</taxon>
    </lineage>
</organism>
<feature type="signal peptide" evidence="1">
    <location>
        <begin position="1"/>
        <end position="23"/>
    </location>
</feature>
<protein>
    <submittedName>
        <fullName evidence="2">Uncharacterized protein</fullName>
    </submittedName>
</protein>
<dbReference type="EMBL" id="CP126981">
    <property type="protein sequence ID" value="WIM89859.1"/>
    <property type="molecule type" value="Genomic_DNA"/>
</dbReference>
<proteinExistence type="predicted"/>
<keyword evidence="3" id="KW-1185">Reference proteome</keyword>
<dbReference type="RefSeq" id="WP_285190601.1">
    <property type="nucleotide sequence ID" value="NZ_CP126981.1"/>
</dbReference>
<accession>A0ABY8W7W9</accession>
<evidence type="ECO:0000256" key="1">
    <source>
        <dbReference type="SAM" id="SignalP"/>
    </source>
</evidence>
<keyword evidence="1" id="KW-0732">Signal</keyword>
<gene>
    <name evidence="2" type="ORF">PT015_10770</name>
</gene>
<evidence type="ECO:0000313" key="2">
    <source>
        <dbReference type="EMBL" id="WIM89859.1"/>
    </source>
</evidence>
<feature type="chain" id="PRO_5046998877" evidence="1">
    <location>
        <begin position="24"/>
        <end position="501"/>
    </location>
</feature>
<sequence length="501" mass="53785">MQAVKRPYVMAAAALAATGLVSATPMATQMTRQAVDRAVRSVETNLVDASIFNIPFNLFQEIVNIPASEIDAVNYASESLFNSGPWFVVSATNLWGVDQGDPSHFMSVMNFLVPFEGLSGINAPETDFDGGLGQQLWGLVATTLPTNGACDAMDCLPVSPTSPITGIGGVDWFLHLNDILDGKQPFPLLENWFQTPLDQLWPGAEGYTWLPGAEGAYDPSGPAYTIFDNIPGTGAGDAYPWEGLTYHLEPWVPFQNWINDLMADPDYSNFQIPSFDEVGRAFQSLLAASAVFTPFTPGSPFCPGDCSFITDNHLDYPDLIKDINNLWPGNETIQTWVDAYDSGMANVPTEDQIQNSINILQQGFWDFNNPSPTDGPDYSATIAEWQTFWTSLGFDTTNNVAPGDFAGQFAALANSFSPEQLTDNFTALANAFSPEQLTADFGALATAFSPEQLTADLTALLGTFDTGALAGAAIDPGVFANVLDPAALTADWTALLAGIGL</sequence>
<evidence type="ECO:0000313" key="3">
    <source>
        <dbReference type="Proteomes" id="UP001236585"/>
    </source>
</evidence>
<reference evidence="2 3" key="1">
    <citation type="journal article" date="2023" name="Microbiol. Resour. Announc.">
        <title>Complete Genome Sequence of Mycobacterium wuenschmanii, a novel Nontuberculous Mycobacterium Isolated from a captive population of Amazon Milk Frogs.</title>
        <authorList>
            <person name="Hicks J."/>
            <person name="Zeineldin M."/>
            <person name="Ward H."/>
            <person name="Wuenschmann A."/>
            <person name="Camp P."/>
            <person name="Farrell D."/>
            <person name="Lehman K."/>
            <person name="Thacker T."/>
            <person name="Cuthbert E."/>
        </authorList>
    </citation>
    <scope>NUCLEOTIDE SEQUENCE [LARGE SCALE GENOMIC DNA]</scope>
    <source>
        <strain evidence="2 3">Wuenschmanii</strain>
    </source>
</reference>